<dbReference type="GeneID" id="28980043"/>
<gene>
    <name evidence="2" type="ORF">CC85DRAFT_127048</name>
</gene>
<dbReference type="AlphaFoldDB" id="A0A0J0XJA3"/>
<accession>A0A0J0XJA3</accession>
<organism evidence="2 3">
    <name type="scientific">Cutaneotrichosporon oleaginosum</name>
    <dbReference type="NCBI Taxonomy" id="879819"/>
    <lineage>
        <taxon>Eukaryota</taxon>
        <taxon>Fungi</taxon>
        <taxon>Dikarya</taxon>
        <taxon>Basidiomycota</taxon>
        <taxon>Agaricomycotina</taxon>
        <taxon>Tremellomycetes</taxon>
        <taxon>Trichosporonales</taxon>
        <taxon>Trichosporonaceae</taxon>
        <taxon>Cutaneotrichosporon</taxon>
    </lineage>
</organism>
<evidence type="ECO:0000313" key="3">
    <source>
        <dbReference type="Proteomes" id="UP000053611"/>
    </source>
</evidence>
<dbReference type="EMBL" id="KQ087222">
    <property type="protein sequence ID" value="KLT41148.1"/>
    <property type="molecule type" value="Genomic_DNA"/>
</dbReference>
<keyword evidence="3" id="KW-1185">Reference proteome</keyword>
<evidence type="ECO:0000256" key="1">
    <source>
        <dbReference type="SAM" id="SignalP"/>
    </source>
</evidence>
<feature type="chain" id="PRO_5012678173" description="Secreted protein" evidence="1">
    <location>
        <begin position="16"/>
        <end position="180"/>
    </location>
</feature>
<sequence length="180" mass="20022">MASALFYLIIFHVRAAHVKHLSSLPSIFNMHRMTCIFGASTVPRSSRSLSWLLLLSDPLLSSSHFKTDPSHYLRNENKAYLLLLVILSPSPDLPKSRRAPVYHFNSLVCFRYALLLLASRGSRNSCNVIIMDAPTAQPRALTRRSSARSLSLLVLCNRLVANSSLPLILIPCQADPTLVP</sequence>
<dbReference type="Proteomes" id="UP000053611">
    <property type="component" value="Unassembled WGS sequence"/>
</dbReference>
<feature type="signal peptide" evidence="1">
    <location>
        <begin position="1"/>
        <end position="15"/>
    </location>
</feature>
<name>A0A0J0XJA3_9TREE</name>
<protein>
    <recommendedName>
        <fullName evidence="4">Secreted protein</fullName>
    </recommendedName>
</protein>
<evidence type="ECO:0000313" key="2">
    <source>
        <dbReference type="EMBL" id="KLT41148.1"/>
    </source>
</evidence>
<dbReference type="RefSeq" id="XP_018277639.1">
    <property type="nucleotide sequence ID" value="XM_018419440.1"/>
</dbReference>
<proteinExistence type="predicted"/>
<keyword evidence="1" id="KW-0732">Signal</keyword>
<reference evidence="2 3" key="1">
    <citation type="submission" date="2015-03" db="EMBL/GenBank/DDBJ databases">
        <title>Genomics and transcriptomics of the oil-accumulating basidiomycete yeast T. oleaginosus allow insights into substrate utilization and the diverse evolutionary trajectories of mating systems in fungi.</title>
        <authorList>
            <consortium name="DOE Joint Genome Institute"/>
            <person name="Kourist R."/>
            <person name="Kracht O."/>
            <person name="Bracharz F."/>
            <person name="Lipzen A."/>
            <person name="Nolan M."/>
            <person name="Ohm R."/>
            <person name="Grigoriev I."/>
            <person name="Sun S."/>
            <person name="Heitman J."/>
            <person name="Bruck T."/>
            <person name="Nowrousian M."/>
        </authorList>
    </citation>
    <scope>NUCLEOTIDE SEQUENCE [LARGE SCALE GENOMIC DNA]</scope>
    <source>
        <strain evidence="2 3">IBC0246</strain>
    </source>
</reference>
<evidence type="ECO:0008006" key="4">
    <source>
        <dbReference type="Google" id="ProtNLM"/>
    </source>
</evidence>